<feature type="region of interest" description="Disordered" evidence="2">
    <location>
        <begin position="200"/>
        <end position="289"/>
    </location>
</feature>
<dbReference type="EMBL" id="CACRXK020044194">
    <property type="protein sequence ID" value="CAB4045995.1"/>
    <property type="molecule type" value="Genomic_DNA"/>
</dbReference>
<sequence>MATVQIEGTTVKDILQEVPVLERIKVNPLPTPVERMKTDVKTYQEENADWTPKQWMKARQNIRSSITKLQGRMQAMLDLGTAELQSYLTKLKELYSRNTRAIWKETIFTCIIRDKMPTTKLVEDDIDARRKGYESYGQVMVEVQRFYEKIKEEIPVLYATIQLEETEQEKAAIDRDKLEEDMSDMRKQFGQLSNTLNQTLREMQSTPTTKKAASQSDSEGEEDPLKRRTRQRTRGNVDERRSRRSPSETGSSLDEPLANARGSRLESQRRRQPQTTGGTAGTNQQLDMSNLVQVLSGEHATLAVKEKLPVFDGKP</sequence>
<accession>A0A7D9KLK8</accession>
<organism evidence="3 4">
    <name type="scientific">Paramuricea clavata</name>
    <name type="common">Red gorgonian</name>
    <name type="synonym">Violescent sea-whip</name>
    <dbReference type="NCBI Taxonomy" id="317549"/>
    <lineage>
        <taxon>Eukaryota</taxon>
        <taxon>Metazoa</taxon>
        <taxon>Cnidaria</taxon>
        <taxon>Anthozoa</taxon>
        <taxon>Octocorallia</taxon>
        <taxon>Malacalcyonacea</taxon>
        <taxon>Plexauridae</taxon>
        <taxon>Paramuricea</taxon>
    </lineage>
</organism>
<feature type="coiled-coil region" evidence="1">
    <location>
        <begin position="161"/>
        <end position="195"/>
    </location>
</feature>
<protein>
    <submittedName>
        <fullName evidence="3">Uncharacterized protein</fullName>
    </submittedName>
</protein>
<name>A0A7D9KLK8_PARCT</name>
<evidence type="ECO:0000256" key="2">
    <source>
        <dbReference type="SAM" id="MobiDB-lite"/>
    </source>
</evidence>
<dbReference type="AlphaFoldDB" id="A0A7D9KLK8"/>
<comment type="caution">
    <text evidence="3">The sequence shown here is derived from an EMBL/GenBank/DDBJ whole genome shotgun (WGS) entry which is preliminary data.</text>
</comment>
<evidence type="ECO:0000256" key="1">
    <source>
        <dbReference type="SAM" id="Coils"/>
    </source>
</evidence>
<keyword evidence="4" id="KW-1185">Reference proteome</keyword>
<feature type="compositionally biased region" description="Low complexity" evidence="2">
    <location>
        <begin position="273"/>
        <end position="285"/>
    </location>
</feature>
<feature type="non-terminal residue" evidence="3">
    <location>
        <position position="315"/>
    </location>
</feature>
<feature type="compositionally biased region" description="Polar residues" evidence="2">
    <location>
        <begin position="200"/>
        <end position="217"/>
    </location>
</feature>
<reference evidence="3" key="1">
    <citation type="submission" date="2020-04" db="EMBL/GenBank/DDBJ databases">
        <authorList>
            <person name="Alioto T."/>
            <person name="Alioto T."/>
            <person name="Gomez Garrido J."/>
        </authorList>
    </citation>
    <scope>NUCLEOTIDE SEQUENCE</scope>
    <source>
        <strain evidence="3">A484AB</strain>
    </source>
</reference>
<proteinExistence type="predicted"/>
<dbReference type="Proteomes" id="UP001152795">
    <property type="component" value="Unassembled WGS sequence"/>
</dbReference>
<evidence type="ECO:0000313" key="3">
    <source>
        <dbReference type="EMBL" id="CAB4045995.1"/>
    </source>
</evidence>
<keyword evidence="1" id="KW-0175">Coiled coil</keyword>
<gene>
    <name evidence="3" type="ORF">PACLA_8A054543</name>
</gene>
<evidence type="ECO:0000313" key="4">
    <source>
        <dbReference type="Proteomes" id="UP001152795"/>
    </source>
</evidence>